<sequence length="87" mass="9665">MSFWDIVGGPYFNRNLGILKKDGRLVIIGFMGGRIAHEVDIQTLMLKRATITRLDHARPDGGGRNSRLPRRCAATSGRCLRQGNASR</sequence>
<reference evidence="1 2" key="1">
    <citation type="submission" date="2018-06" db="EMBL/GenBank/DDBJ databases">
        <authorList>
            <consortium name="Pathogen Informatics"/>
            <person name="Doyle S."/>
        </authorList>
    </citation>
    <scope>NUCLEOTIDE SEQUENCE [LARGE SCALE GENOMIC DNA]</scope>
    <source>
        <strain evidence="1 2">NCTC9617</strain>
    </source>
</reference>
<dbReference type="Gene3D" id="3.40.50.720">
    <property type="entry name" value="NAD(P)-binding Rossmann-like Domain"/>
    <property type="match status" value="1"/>
</dbReference>
<dbReference type="AlphaFoldDB" id="A0A378F737"/>
<dbReference type="EMBL" id="UGNC01000004">
    <property type="protein sequence ID" value="STW39764.1"/>
    <property type="molecule type" value="Genomic_DNA"/>
</dbReference>
<dbReference type="SUPFAM" id="SSF51735">
    <property type="entry name" value="NAD(P)-binding Rossmann-fold domains"/>
    <property type="match status" value="1"/>
</dbReference>
<accession>A0A378F737</accession>
<organism evidence="1 2">
    <name type="scientific">Klebsiella pneumoniae</name>
    <dbReference type="NCBI Taxonomy" id="573"/>
    <lineage>
        <taxon>Bacteria</taxon>
        <taxon>Pseudomonadati</taxon>
        <taxon>Pseudomonadota</taxon>
        <taxon>Gammaproteobacteria</taxon>
        <taxon>Enterobacterales</taxon>
        <taxon>Enterobacteriaceae</taxon>
        <taxon>Klebsiella/Raoultella group</taxon>
        <taxon>Klebsiella</taxon>
        <taxon>Klebsiella pneumoniae complex</taxon>
    </lineage>
</organism>
<evidence type="ECO:0000313" key="2">
    <source>
        <dbReference type="Proteomes" id="UP000255167"/>
    </source>
</evidence>
<proteinExistence type="predicted"/>
<dbReference type="InterPro" id="IPR036291">
    <property type="entry name" value="NAD(P)-bd_dom_sf"/>
</dbReference>
<gene>
    <name evidence="1" type="ORF">NCTC9617_01294</name>
</gene>
<dbReference type="Proteomes" id="UP000255167">
    <property type="component" value="Unassembled WGS sequence"/>
</dbReference>
<protein>
    <submittedName>
        <fullName evidence="1">Quinone oxidoreductase</fullName>
    </submittedName>
</protein>
<evidence type="ECO:0000313" key="1">
    <source>
        <dbReference type="EMBL" id="STW39764.1"/>
    </source>
</evidence>
<name>A0A378F737_KLEPN</name>